<accession>A0AAW1NXZ0</accession>
<dbReference type="EMBL" id="JALJOQ010000085">
    <property type="protein sequence ID" value="KAK9800196.1"/>
    <property type="molecule type" value="Genomic_DNA"/>
</dbReference>
<organism evidence="2 3">
    <name type="scientific">Symbiochloris irregularis</name>
    <dbReference type="NCBI Taxonomy" id="706552"/>
    <lineage>
        <taxon>Eukaryota</taxon>
        <taxon>Viridiplantae</taxon>
        <taxon>Chlorophyta</taxon>
        <taxon>core chlorophytes</taxon>
        <taxon>Trebouxiophyceae</taxon>
        <taxon>Trebouxiales</taxon>
        <taxon>Trebouxiaceae</taxon>
        <taxon>Symbiochloris</taxon>
    </lineage>
</organism>
<sequence length="91" mass="9761">MPCSQDAWDRSWFSPICGKRLLGRRAEGHNSTQQSSLTSPGPPSAAGRHDAGQPGGAPSPTLMGWQQDAGRVHAMHDTQRQGFHLGPQMVS</sequence>
<comment type="caution">
    <text evidence="2">The sequence shown here is derived from an EMBL/GenBank/DDBJ whole genome shotgun (WGS) entry which is preliminary data.</text>
</comment>
<evidence type="ECO:0000313" key="3">
    <source>
        <dbReference type="Proteomes" id="UP001465755"/>
    </source>
</evidence>
<protein>
    <submittedName>
        <fullName evidence="2">Uncharacterized protein</fullName>
    </submittedName>
</protein>
<dbReference type="Proteomes" id="UP001465755">
    <property type="component" value="Unassembled WGS sequence"/>
</dbReference>
<feature type="compositionally biased region" description="Polar residues" evidence="1">
    <location>
        <begin position="29"/>
        <end position="39"/>
    </location>
</feature>
<reference evidence="2 3" key="1">
    <citation type="journal article" date="2024" name="Nat. Commun.">
        <title>Phylogenomics reveals the evolutionary origins of lichenization in chlorophyte algae.</title>
        <authorList>
            <person name="Puginier C."/>
            <person name="Libourel C."/>
            <person name="Otte J."/>
            <person name="Skaloud P."/>
            <person name="Haon M."/>
            <person name="Grisel S."/>
            <person name="Petersen M."/>
            <person name="Berrin J.G."/>
            <person name="Delaux P.M."/>
            <person name="Dal Grande F."/>
            <person name="Keller J."/>
        </authorList>
    </citation>
    <scope>NUCLEOTIDE SEQUENCE [LARGE SCALE GENOMIC DNA]</scope>
    <source>
        <strain evidence="2 3">SAG 2036</strain>
    </source>
</reference>
<feature type="region of interest" description="Disordered" evidence="1">
    <location>
        <begin position="24"/>
        <end position="91"/>
    </location>
</feature>
<evidence type="ECO:0000256" key="1">
    <source>
        <dbReference type="SAM" id="MobiDB-lite"/>
    </source>
</evidence>
<feature type="compositionally biased region" description="Basic and acidic residues" evidence="1">
    <location>
        <begin position="70"/>
        <end position="79"/>
    </location>
</feature>
<proteinExistence type="predicted"/>
<gene>
    <name evidence="2" type="ORF">WJX73_007397</name>
</gene>
<keyword evidence="3" id="KW-1185">Reference proteome</keyword>
<dbReference type="AlphaFoldDB" id="A0AAW1NXZ0"/>
<name>A0AAW1NXZ0_9CHLO</name>
<evidence type="ECO:0000313" key="2">
    <source>
        <dbReference type="EMBL" id="KAK9800196.1"/>
    </source>
</evidence>